<keyword evidence="8 13" id="KW-1133">Transmembrane helix</keyword>
<organism evidence="14 15">
    <name type="scientific">Polyplosphaeria fusca</name>
    <dbReference type="NCBI Taxonomy" id="682080"/>
    <lineage>
        <taxon>Eukaryota</taxon>
        <taxon>Fungi</taxon>
        <taxon>Dikarya</taxon>
        <taxon>Ascomycota</taxon>
        <taxon>Pezizomycotina</taxon>
        <taxon>Dothideomycetes</taxon>
        <taxon>Pleosporomycetidae</taxon>
        <taxon>Pleosporales</taxon>
        <taxon>Tetraplosphaeriaceae</taxon>
        <taxon>Polyplosphaeria</taxon>
    </lineage>
</organism>
<comment type="subcellular location">
    <subcellularLocation>
        <location evidence="1">Nucleus membrane</location>
        <topology evidence="1">Multi-pass membrane protein</topology>
    </subcellularLocation>
    <subcellularLocation>
        <location evidence="2">Nucleus</location>
        <location evidence="2">Nuclear pore complex</location>
    </subcellularLocation>
</comment>
<dbReference type="GO" id="GO:0051028">
    <property type="term" value="P:mRNA transport"/>
    <property type="evidence" value="ECO:0007669"/>
    <property type="project" value="UniProtKB-KW"/>
</dbReference>
<evidence type="ECO:0000256" key="12">
    <source>
        <dbReference type="ARBA" id="ARBA00023242"/>
    </source>
</evidence>
<keyword evidence="9" id="KW-0811">Translocation</keyword>
<evidence type="ECO:0000256" key="5">
    <source>
        <dbReference type="ARBA" id="ARBA00022692"/>
    </source>
</evidence>
<evidence type="ECO:0000313" key="14">
    <source>
        <dbReference type="EMBL" id="KAF2740642.1"/>
    </source>
</evidence>
<evidence type="ECO:0000256" key="7">
    <source>
        <dbReference type="ARBA" id="ARBA00022927"/>
    </source>
</evidence>
<evidence type="ECO:0000256" key="11">
    <source>
        <dbReference type="ARBA" id="ARBA00023136"/>
    </source>
</evidence>
<keyword evidence="10" id="KW-0906">Nuclear pore complex</keyword>
<feature type="transmembrane region" description="Helical" evidence="13">
    <location>
        <begin position="266"/>
        <end position="287"/>
    </location>
</feature>
<evidence type="ECO:0000256" key="10">
    <source>
        <dbReference type="ARBA" id="ARBA00023132"/>
    </source>
</evidence>
<keyword evidence="4" id="KW-0813">Transport</keyword>
<dbReference type="EMBL" id="ML996099">
    <property type="protein sequence ID" value="KAF2740642.1"/>
    <property type="molecule type" value="Genomic_DNA"/>
</dbReference>
<dbReference type="Proteomes" id="UP000799444">
    <property type="component" value="Unassembled WGS sequence"/>
</dbReference>
<evidence type="ECO:0000256" key="6">
    <source>
        <dbReference type="ARBA" id="ARBA00022816"/>
    </source>
</evidence>
<name>A0A9P4R7V3_9PLEO</name>
<evidence type="ECO:0000256" key="4">
    <source>
        <dbReference type="ARBA" id="ARBA00022448"/>
    </source>
</evidence>
<accession>A0A9P4R7V3</accession>
<keyword evidence="5 13" id="KW-0812">Transmembrane</keyword>
<evidence type="ECO:0000313" key="15">
    <source>
        <dbReference type="Proteomes" id="UP000799444"/>
    </source>
</evidence>
<keyword evidence="7" id="KW-0653">Protein transport</keyword>
<comment type="caution">
    <text evidence="14">The sequence shown here is derived from an EMBL/GenBank/DDBJ whole genome shotgun (WGS) entry which is preliminary data.</text>
</comment>
<comment type="similarity">
    <text evidence="3">Belongs to the NDC1 family.</text>
</comment>
<reference evidence="14" key="1">
    <citation type="journal article" date="2020" name="Stud. Mycol.">
        <title>101 Dothideomycetes genomes: a test case for predicting lifestyles and emergence of pathogens.</title>
        <authorList>
            <person name="Haridas S."/>
            <person name="Albert R."/>
            <person name="Binder M."/>
            <person name="Bloem J."/>
            <person name="Labutti K."/>
            <person name="Salamov A."/>
            <person name="Andreopoulos B."/>
            <person name="Baker S."/>
            <person name="Barry K."/>
            <person name="Bills G."/>
            <person name="Bluhm B."/>
            <person name="Cannon C."/>
            <person name="Castanera R."/>
            <person name="Culley D."/>
            <person name="Daum C."/>
            <person name="Ezra D."/>
            <person name="Gonzalez J."/>
            <person name="Henrissat B."/>
            <person name="Kuo A."/>
            <person name="Liang C."/>
            <person name="Lipzen A."/>
            <person name="Lutzoni F."/>
            <person name="Magnuson J."/>
            <person name="Mondo S."/>
            <person name="Nolan M."/>
            <person name="Ohm R."/>
            <person name="Pangilinan J."/>
            <person name="Park H.-J."/>
            <person name="Ramirez L."/>
            <person name="Alfaro M."/>
            <person name="Sun H."/>
            <person name="Tritt A."/>
            <person name="Yoshinaga Y."/>
            <person name="Zwiers L.-H."/>
            <person name="Turgeon B."/>
            <person name="Goodwin S."/>
            <person name="Spatafora J."/>
            <person name="Crous P."/>
            <person name="Grigoriev I."/>
        </authorList>
    </citation>
    <scope>NUCLEOTIDE SEQUENCE</scope>
    <source>
        <strain evidence="14">CBS 125425</strain>
    </source>
</reference>
<dbReference type="PANTHER" id="PTHR13269">
    <property type="entry name" value="NUCLEOPORIN NDC1"/>
    <property type="match status" value="1"/>
</dbReference>
<dbReference type="GO" id="GO:0015031">
    <property type="term" value="P:protein transport"/>
    <property type="evidence" value="ECO:0007669"/>
    <property type="project" value="UniProtKB-KW"/>
</dbReference>
<dbReference type="GO" id="GO:0106166">
    <property type="term" value="F:spindle pole body-nuclear membrane anchor activity"/>
    <property type="evidence" value="ECO:0007669"/>
    <property type="project" value="TreeGrafter"/>
</dbReference>
<sequence length="636" mass="71113">MAPVKPRPYSDFLTPSLHRRFTRVLGHALLVSYLLSIWMGQWYSWIWSWFPIGVVGVRALGLLLPILTLLIPRVAQFHVGKRNTTSPFETWLKYALTKTSFVTFAAHVLSAWVFGEIYIASRPTSTRLGATDPGKLHERIRLNERPLYLRFLFVTLGVIEACIYLWKDYDRIDLKAVKPKQDRKTAEAAAAGEDDRVKDTATLLSYQTLVKLAWHAGISASVAFGVGTFVYFAILRTVLWEWNAWFWRMMLFSFGKSTRPTGLPPFGELVLMFAAEGTLLGLLWGFVNESFDLYMAQDPLKAGQPITNDSKDPNGSLLSGLKSKKEQTKNVAFLELALITERFPERRKAIYDDAERPKGEMYKQVSDICIAEVKEIARRINVVNSDLKPESNDGNAKPPAPVELVPRISVPLSDGAKMAAAVPAPTTTREMFERSATQFAHLHSSPENVEKNVARGLLKAGQGKAIESAQKAMTTWESYKHHLASSPIGYPFRRSLSRTANTVILGAPYSRQSLIINAITVLANLTVFSLEEDVLGQFNQKVPEIVRALTLAIKSIEAYMAGLPVHWSDVDTLALPESQRKKVPEVEDLLNTLKVALRKVLGSFNEYLTGMGLSRVEIREAKEVVSEGQPMMMARG</sequence>
<feature type="transmembrane region" description="Helical" evidence="13">
    <location>
        <begin position="147"/>
        <end position="166"/>
    </location>
</feature>
<evidence type="ECO:0008006" key="16">
    <source>
        <dbReference type="Google" id="ProtNLM"/>
    </source>
</evidence>
<dbReference type="GO" id="GO:0031965">
    <property type="term" value="C:nuclear membrane"/>
    <property type="evidence" value="ECO:0007669"/>
    <property type="project" value="UniProtKB-SubCell"/>
</dbReference>
<evidence type="ECO:0000256" key="1">
    <source>
        <dbReference type="ARBA" id="ARBA00004232"/>
    </source>
</evidence>
<keyword evidence="11 13" id="KW-0472">Membrane</keyword>
<dbReference type="GO" id="GO:0070631">
    <property type="term" value="P:spindle pole body localization"/>
    <property type="evidence" value="ECO:0007669"/>
    <property type="project" value="TreeGrafter"/>
</dbReference>
<evidence type="ECO:0000256" key="9">
    <source>
        <dbReference type="ARBA" id="ARBA00023010"/>
    </source>
</evidence>
<keyword evidence="6" id="KW-0509">mRNA transport</keyword>
<proteinExistence type="inferred from homology"/>
<dbReference type="GO" id="GO:0006999">
    <property type="term" value="P:nuclear pore organization"/>
    <property type="evidence" value="ECO:0007669"/>
    <property type="project" value="TreeGrafter"/>
</dbReference>
<dbReference type="GO" id="GO:0070762">
    <property type="term" value="C:nuclear pore transmembrane ring"/>
    <property type="evidence" value="ECO:0007669"/>
    <property type="project" value="TreeGrafter"/>
</dbReference>
<dbReference type="AlphaFoldDB" id="A0A9P4R7V3"/>
<evidence type="ECO:0000256" key="13">
    <source>
        <dbReference type="SAM" id="Phobius"/>
    </source>
</evidence>
<dbReference type="GO" id="GO:0005816">
    <property type="term" value="C:spindle pole body"/>
    <property type="evidence" value="ECO:0007669"/>
    <property type="project" value="TreeGrafter"/>
</dbReference>
<dbReference type="Pfam" id="PF09531">
    <property type="entry name" value="Ndc1_Nup"/>
    <property type="match status" value="1"/>
</dbReference>
<dbReference type="PANTHER" id="PTHR13269:SF6">
    <property type="entry name" value="NUCLEOPORIN NDC1"/>
    <property type="match status" value="1"/>
</dbReference>
<protein>
    <recommendedName>
        <fullName evidence="16">Nuclear envelope protein</fullName>
    </recommendedName>
</protein>
<feature type="transmembrane region" description="Helical" evidence="13">
    <location>
        <begin position="212"/>
        <end position="239"/>
    </location>
</feature>
<evidence type="ECO:0000256" key="2">
    <source>
        <dbReference type="ARBA" id="ARBA00004567"/>
    </source>
</evidence>
<dbReference type="InterPro" id="IPR019049">
    <property type="entry name" value="Nucleoporin_prot_Ndc1/Nup"/>
</dbReference>
<feature type="transmembrane region" description="Helical" evidence="13">
    <location>
        <begin position="21"/>
        <end position="40"/>
    </location>
</feature>
<keyword evidence="15" id="KW-1185">Reference proteome</keyword>
<evidence type="ECO:0000256" key="3">
    <source>
        <dbReference type="ARBA" id="ARBA00005760"/>
    </source>
</evidence>
<evidence type="ECO:0000256" key="8">
    <source>
        <dbReference type="ARBA" id="ARBA00022989"/>
    </source>
</evidence>
<feature type="transmembrane region" description="Helical" evidence="13">
    <location>
        <begin position="46"/>
        <end position="71"/>
    </location>
</feature>
<keyword evidence="12" id="KW-0539">Nucleus</keyword>
<dbReference type="OrthoDB" id="67850at2759"/>
<gene>
    <name evidence="14" type="ORF">EJ04DRAFT_454880</name>
</gene>